<evidence type="ECO:0000256" key="6">
    <source>
        <dbReference type="ARBA" id="ARBA00022840"/>
    </source>
</evidence>
<dbReference type="InParanoid" id="A7TG14"/>
<organism evidence="9">
    <name type="scientific">Vanderwaltozyma polyspora (strain ATCC 22028 / DSM 70294 / BCRC 21397 / CBS 2163 / NBRC 10782 / NRRL Y-8283 / UCD 57-17)</name>
    <name type="common">Kluyveromyces polysporus</name>
    <dbReference type="NCBI Taxonomy" id="436907"/>
    <lineage>
        <taxon>Eukaryota</taxon>
        <taxon>Fungi</taxon>
        <taxon>Dikarya</taxon>
        <taxon>Ascomycota</taxon>
        <taxon>Saccharomycotina</taxon>
        <taxon>Saccharomycetes</taxon>
        <taxon>Saccharomycetales</taxon>
        <taxon>Saccharomycetaceae</taxon>
        <taxon>Vanderwaltozyma</taxon>
    </lineage>
</organism>
<dbReference type="InterPro" id="IPR029056">
    <property type="entry name" value="Ribokinase-like"/>
</dbReference>
<dbReference type="STRING" id="436907.A7TG14"/>
<dbReference type="PANTHER" id="PTHR10534">
    <property type="entry name" value="PYRIDOXAL KINASE"/>
    <property type="match status" value="1"/>
</dbReference>
<sequence length="342" mass="38655">MAVELSEKLNLDNHLIRTKKVLSIQSHVVHGYVGNKASTFSLQYKGWDVDALNTVQYSNHPGYGQFSGFKTDSKDISNIFQQGLISGLEIQYDAIITGYIPDIKSLEFLGEEISSLREICDTLKWILDPVLGDNGKMYLAEGIKTTYKNILSSSKIYLTTPNQFEMEMLTSMKINDISSLRQAFVIFHELYPRVENIVVTGIEINYRENGYITAACYAGDEFTTTNNTSNQLHISGYVVPKIPAQFSGSGDLFTSLIMNEMITKSNIASTDPNETLSRKLDIALNQTQAILQRTYNHFNNRIVDGDINNNSTLKINDLRLIQSRDILSNNKFENFKFEHITI</sequence>
<dbReference type="RefSeq" id="XP_001646629.1">
    <property type="nucleotide sequence ID" value="XM_001646579.1"/>
</dbReference>
<keyword evidence="3" id="KW-0808">Transferase</keyword>
<evidence type="ECO:0000256" key="3">
    <source>
        <dbReference type="ARBA" id="ARBA00022679"/>
    </source>
</evidence>
<dbReference type="eggNOG" id="KOG2599">
    <property type="taxonomic scope" value="Eukaryota"/>
</dbReference>
<dbReference type="EMBL" id="DS480385">
    <property type="protein sequence ID" value="EDO18771.1"/>
    <property type="molecule type" value="Genomic_DNA"/>
</dbReference>
<feature type="domain" description="Pyridoxamine kinase/Phosphomethylpyrimidine kinase" evidence="7">
    <location>
        <begin position="89"/>
        <end position="228"/>
    </location>
</feature>
<evidence type="ECO:0000313" key="8">
    <source>
        <dbReference type="EMBL" id="EDO18771.1"/>
    </source>
</evidence>
<dbReference type="Proteomes" id="UP000000267">
    <property type="component" value="Unassembled WGS sequence"/>
</dbReference>
<dbReference type="HOGENOM" id="CLU_046496_1_0_1"/>
<evidence type="ECO:0000313" key="9">
    <source>
        <dbReference type="Proteomes" id="UP000000267"/>
    </source>
</evidence>
<evidence type="ECO:0000256" key="5">
    <source>
        <dbReference type="ARBA" id="ARBA00022777"/>
    </source>
</evidence>
<keyword evidence="4" id="KW-0547">Nucleotide-binding</keyword>
<dbReference type="CDD" id="cd01173">
    <property type="entry name" value="pyridoxal_pyridoxamine_kinase"/>
    <property type="match status" value="1"/>
</dbReference>
<evidence type="ECO:0000259" key="7">
    <source>
        <dbReference type="Pfam" id="PF08543"/>
    </source>
</evidence>
<dbReference type="KEGG" id="vpo:Kpol_1028p45"/>
<dbReference type="Gene3D" id="3.40.1190.20">
    <property type="match status" value="1"/>
</dbReference>
<keyword evidence="5" id="KW-0418">Kinase</keyword>
<dbReference type="GO" id="GO:0009443">
    <property type="term" value="P:pyridoxal 5'-phosphate salvage"/>
    <property type="evidence" value="ECO:0007669"/>
    <property type="project" value="InterPro"/>
</dbReference>
<dbReference type="GeneID" id="5547085"/>
<dbReference type="AlphaFoldDB" id="A7TG14"/>
<protein>
    <recommendedName>
        <fullName evidence="2">pyridoxal kinase</fullName>
        <ecNumber evidence="2">2.7.1.35</ecNumber>
    </recommendedName>
</protein>
<keyword evidence="6" id="KW-0067">ATP-binding</keyword>
<proteinExistence type="inferred from homology"/>
<evidence type="ECO:0000256" key="1">
    <source>
        <dbReference type="ARBA" id="ARBA00008805"/>
    </source>
</evidence>
<keyword evidence="9" id="KW-1185">Reference proteome</keyword>
<dbReference type="GO" id="GO:0008478">
    <property type="term" value="F:pyridoxal kinase activity"/>
    <property type="evidence" value="ECO:0007669"/>
    <property type="project" value="UniProtKB-EC"/>
</dbReference>
<comment type="similarity">
    <text evidence="1">Belongs to the pyridoxine kinase family.</text>
</comment>
<dbReference type="OrthoDB" id="2104723at2759"/>
<dbReference type="InterPro" id="IPR004625">
    <property type="entry name" value="PyrdxlKinase"/>
</dbReference>
<dbReference type="OMA" id="FEMETLT"/>
<evidence type="ECO:0000256" key="4">
    <source>
        <dbReference type="ARBA" id="ARBA00022741"/>
    </source>
</evidence>
<dbReference type="FunCoup" id="A7TG14">
    <property type="interactions" value="218"/>
</dbReference>
<dbReference type="EC" id="2.7.1.35" evidence="2"/>
<accession>A7TG14</accession>
<name>A7TG14_VANPO</name>
<dbReference type="InterPro" id="IPR013749">
    <property type="entry name" value="PM/HMP-P_kinase-1"/>
</dbReference>
<dbReference type="GO" id="GO:0005829">
    <property type="term" value="C:cytosol"/>
    <property type="evidence" value="ECO:0007669"/>
    <property type="project" value="TreeGrafter"/>
</dbReference>
<reference evidence="8 9" key="1">
    <citation type="journal article" date="2007" name="Proc. Natl. Acad. Sci. U.S.A.">
        <title>Independent sorting-out of thousands of duplicated gene pairs in two yeast species descended from a whole-genome duplication.</title>
        <authorList>
            <person name="Scannell D.R."/>
            <person name="Frank A.C."/>
            <person name="Conant G.C."/>
            <person name="Byrne K.P."/>
            <person name="Woolfit M."/>
            <person name="Wolfe K.H."/>
        </authorList>
    </citation>
    <scope>NUCLEOTIDE SEQUENCE [LARGE SCALE GENOMIC DNA]</scope>
    <source>
        <strain evidence="9">ATCC 22028 / DSM 70294 / BCRC 21397 / CBS 2163 / NBRC 10782 / NRRL Y-8283 / UCD 57-17</strain>
    </source>
</reference>
<dbReference type="SUPFAM" id="SSF53613">
    <property type="entry name" value="Ribokinase-like"/>
    <property type="match status" value="1"/>
</dbReference>
<dbReference type="PANTHER" id="PTHR10534:SF12">
    <property type="entry name" value="PYRIDOXAL KINASE BUD17-RELATED"/>
    <property type="match status" value="1"/>
</dbReference>
<gene>
    <name evidence="8" type="ORF">Kpol_1028p45</name>
</gene>
<dbReference type="Pfam" id="PF08543">
    <property type="entry name" value="Phos_pyr_kin"/>
    <property type="match status" value="1"/>
</dbReference>
<evidence type="ECO:0000256" key="2">
    <source>
        <dbReference type="ARBA" id="ARBA00012104"/>
    </source>
</evidence>
<dbReference type="GO" id="GO:0005524">
    <property type="term" value="F:ATP binding"/>
    <property type="evidence" value="ECO:0007669"/>
    <property type="project" value="UniProtKB-KW"/>
</dbReference>
<dbReference type="PhylomeDB" id="A7TG14"/>